<dbReference type="Proteomes" id="UP000327493">
    <property type="component" value="Unassembled WGS sequence"/>
</dbReference>
<keyword evidence="2" id="KW-1185">Reference proteome</keyword>
<accession>A0A5J5CAP9</accession>
<protein>
    <submittedName>
        <fullName evidence="1">Uncharacterized protein</fullName>
    </submittedName>
</protein>
<name>A0A5J5CAP9_9PERO</name>
<dbReference type="AlphaFoldDB" id="A0A5J5CAP9"/>
<dbReference type="EMBL" id="VOFY01002420">
    <property type="protein sequence ID" value="KAA8577586.1"/>
    <property type="molecule type" value="Genomic_DNA"/>
</dbReference>
<gene>
    <name evidence="1" type="ORF">FQN60_011521</name>
</gene>
<reference evidence="1 2" key="1">
    <citation type="submission" date="2019-08" db="EMBL/GenBank/DDBJ databases">
        <title>A chromosome-level genome assembly, high-density linkage maps, and genome scans reveal the genomic architecture of hybrid incompatibilities underlying speciation via character displacement in darters (Percidae: Etheostominae).</title>
        <authorList>
            <person name="Moran R.L."/>
            <person name="Catchen J.M."/>
            <person name="Fuller R.C."/>
        </authorList>
    </citation>
    <scope>NUCLEOTIDE SEQUENCE [LARGE SCALE GENOMIC DNA]</scope>
    <source>
        <strain evidence="1">EspeVRDwgs_2016</strain>
        <tissue evidence="1">Muscle</tissue>
    </source>
</reference>
<organism evidence="1 2">
    <name type="scientific">Etheostoma spectabile</name>
    <name type="common">orangethroat darter</name>
    <dbReference type="NCBI Taxonomy" id="54343"/>
    <lineage>
        <taxon>Eukaryota</taxon>
        <taxon>Metazoa</taxon>
        <taxon>Chordata</taxon>
        <taxon>Craniata</taxon>
        <taxon>Vertebrata</taxon>
        <taxon>Euteleostomi</taxon>
        <taxon>Actinopterygii</taxon>
        <taxon>Neopterygii</taxon>
        <taxon>Teleostei</taxon>
        <taxon>Neoteleostei</taxon>
        <taxon>Acanthomorphata</taxon>
        <taxon>Eupercaria</taxon>
        <taxon>Perciformes</taxon>
        <taxon>Percoidei</taxon>
        <taxon>Percidae</taxon>
        <taxon>Etheostomatinae</taxon>
        <taxon>Etheostoma</taxon>
    </lineage>
</organism>
<proteinExistence type="predicted"/>
<evidence type="ECO:0000313" key="1">
    <source>
        <dbReference type="EMBL" id="KAA8577586.1"/>
    </source>
</evidence>
<comment type="caution">
    <text evidence="1">The sequence shown here is derived from an EMBL/GenBank/DDBJ whole genome shotgun (WGS) entry which is preliminary data.</text>
</comment>
<sequence>MIMEILTVTRIQVRVKSSKMNWNTATPP</sequence>
<evidence type="ECO:0000313" key="2">
    <source>
        <dbReference type="Proteomes" id="UP000327493"/>
    </source>
</evidence>